<comment type="caution">
    <text evidence="2">The sequence shown here is derived from an EMBL/GenBank/DDBJ whole genome shotgun (WGS) entry which is preliminary data.</text>
</comment>
<dbReference type="PANTHER" id="PTHR35140:SF1">
    <property type="entry name" value="MITOTIC CHECK POINT PROTEIN BFA1"/>
    <property type="match status" value="1"/>
</dbReference>
<dbReference type="PANTHER" id="PTHR35140">
    <property type="entry name" value="MITOTIC CHECK POINT PROTEIN BFA1"/>
    <property type="match status" value="1"/>
</dbReference>
<evidence type="ECO:0000313" key="3">
    <source>
        <dbReference type="Proteomes" id="UP000092555"/>
    </source>
</evidence>
<dbReference type="GO" id="GO:0031578">
    <property type="term" value="P:mitotic spindle orientation checkpoint signaling"/>
    <property type="evidence" value="ECO:0007669"/>
    <property type="project" value="TreeGrafter"/>
</dbReference>
<dbReference type="OrthoDB" id="19159at2759"/>
<dbReference type="Proteomes" id="UP000092555">
    <property type="component" value="Unassembled WGS sequence"/>
</dbReference>
<proteinExistence type="predicted"/>
<keyword evidence="3" id="KW-1185">Reference proteome</keyword>
<dbReference type="EMBL" id="LXTC01000001">
    <property type="protein sequence ID" value="OBA24419.1"/>
    <property type="molecule type" value="Genomic_DNA"/>
</dbReference>
<feature type="region of interest" description="Disordered" evidence="1">
    <location>
        <begin position="112"/>
        <end position="131"/>
    </location>
</feature>
<dbReference type="GO" id="GO:0005096">
    <property type="term" value="F:GTPase activator activity"/>
    <property type="evidence" value="ECO:0007669"/>
    <property type="project" value="InterPro"/>
</dbReference>
<evidence type="ECO:0000313" key="2">
    <source>
        <dbReference type="EMBL" id="OBA24419.1"/>
    </source>
</evidence>
<organism evidence="2 3">
    <name type="scientific">Metschnikowia bicuspidata var. bicuspidata NRRL YB-4993</name>
    <dbReference type="NCBI Taxonomy" id="869754"/>
    <lineage>
        <taxon>Eukaryota</taxon>
        <taxon>Fungi</taxon>
        <taxon>Dikarya</taxon>
        <taxon>Ascomycota</taxon>
        <taxon>Saccharomycotina</taxon>
        <taxon>Pichiomycetes</taxon>
        <taxon>Metschnikowiaceae</taxon>
        <taxon>Metschnikowia</taxon>
    </lineage>
</organism>
<dbReference type="STRING" id="869754.A0A1A0HJR9"/>
<dbReference type="GO" id="GO:1990334">
    <property type="term" value="C:Bfa1-Bub2 complex"/>
    <property type="evidence" value="ECO:0007669"/>
    <property type="project" value="InterPro"/>
</dbReference>
<dbReference type="GeneID" id="30029996"/>
<dbReference type="GO" id="GO:0044732">
    <property type="term" value="C:mitotic spindle pole body"/>
    <property type="evidence" value="ECO:0007669"/>
    <property type="project" value="TreeGrafter"/>
</dbReference>
<feature type="region of interest" description="Disordered" evidence="1">
    <location>
        <begin position="1"/>
        <end position="23"/>
    </location>
</feature>
<feature type="region of interest" description="Disordered" evidence="1">
    <location>
        <begin position="347"/>
        <end position="370"/>
    </location>
</feature>
<reference evidence="2 3" key="1">
    <citation type="submission" date="2016-05" db="EMBL/GenBank/DDBJ databases">
        <title>Comparative genomics of biotechnologically important yeasts.</title>
        <authorList>
            <consortium name="DOE Joint Genome Institute"/>
            <person name="Riley R."/>
            <person name="Haridas S."/>
            <person name="Wolfe K.H."/>
            <person name="Lopes M.R."/>
            <person name="Hittinger C.T."/>
            <person name="Goker M."/>
            <person name="Salamov A."/>
            <person name="Wisecaver J."/>
            <person name="Long T.M."/>
            <person name="Aerts A.L."/>
            <person name="Barry K."/>
            <person name="Choi C."/>
            <person name="Clum A."/>
            <person name="Coughlan A.Y."/>
            <person name="Deshpande S."/>
            <person name="Douglass A.P."/>
            <person name="Hanson S.J."/>
            <person name="Klenk H.-P."/>
            <person name="LaButti K."/>
            <person name="Lapidus A."/>
            <person name="Lindquist E."/>
            <person name="Lipzen A."/>
            <person name="Meier-kolthoff J.P."/>
            <person name="Ohm R.A."/>
            <person name="Otillar R.P."/>
            <person name="Pangilinan J."/>
            <person name="Peng Y."/>
            <person name="Rokas A."/>
            <person name="Rosa C.A."/>
            <person name="Scheuner C."/>
            <person name="Sibirny A.A."/>
            <person name="Slot J.C."/>
            <person name="Stielow J.B."/>
            <person name="Sun H."/>
            <person name="Kurtzman C.P."/>
            <person name="Blackwell M."/>
            <person name="Grigoriev I.V."/>
            <person name="Jeffries T.W."/>
        </authorList>
    </citation>
    <scope>NUCLEOTIDE SEQUENCE [LARGE SCALE GENOMIC DNA]</scope>
    <source>
        <strain evidence="2 3">NRRL YB-4993</strain>
    </source>
</reference>
<feature type="compositionally biased region" description="Basic residues" evidence="1">
    <location>
        <begin position="359"/>
        <end position="368"/>
    </location>
</feature>
<gene>
    <name evidence="2" type="ORF">METBIDRAFT_38584</name>
</gene>
<evidence type="ECO:0000256" key="1">
    <source>
        <dbReference type="SAM" id="MobiDB-lite"/>
    </source>
</evidence>
<feature type="compositionally biased region" description="Polar residues" evidence="1">
    <location>
        <begin position="347"/>
        <end position="358"/>
    </location>
</feature>
<sequence>MPATARGISPNVSESIPRESAKGYRDPIRGLARFVEKDDEDLSFDEDIRDAIRTHPPAVLRTEFRLLPGTASLTSPTRRRSLSEFSEDTDTDITEINDEDFEEIDDIFGKEESGIYNSDGTRVSKKTAGPTRAREVLIQRKQQMEEQARAEDDELYRRYTNSHTEHNNNELLDPAADEVNTLKLKDLRLYGHLPLRQQKDHLQNDATIDYEYTKDDFETFEDGFADVLPSMICQDKLLHFHTKPVAPSGDLLRKASMPVFPRSLKASKPTKFKSSMDLAGTLRAKPSEHPLFNHNNKIIRKLDRMPSFHIKRNQQPPSESREDLLDYNMELRKKQLLEKYMEISEKQFQLRSSPTKSSGTKHHDKPPRKGVGIVKYLNHRSAVPSLTGNKQMKFNLNSKLWEGNEHDLLRFDENKDDGPSHKKQKQPSLITVDQFRHQKDTVKGNMVYDPENLRWVNKDAIDEQQENVFDDLPDLTPNDIPQYATTEPVQSKPTLYNRGVSAFTQRTFLNNSTGSTAVSNSTAGEEFVLSLKHMAKFEKEEMKIRRKTHNWFGPSESYHLSSRSNFDFEYFWEIRKMVMDNDA</sequence>
<dbReference type="RefSeq" id="XP_018714900.1">
    <property type="nucleotide sequence ID" value="XM_018857020.1"/>
</dbReference>
<dbReference type="InterPro" id="IPR034586">
    <property type="entry name" value="Bfa1/Byr4"/>
</dbReference>
<dbReference type="AlphaFoldDB" id="A0A1A0HJR9"/>
<name>A0A1A0HJR9_9ASCO</name>
<protein>
    <submittedName>
        <fullName evidence="2">Uncharacterized protein</fullName>
    </submittedName>
</protein>
<accession>A0A1A0HJR9</accession>